<dbReference type="Pfam" id="PF03106">
    <property type="entry name" value="WRKY"/>
    <property type="match status" value="1"/>
</dbReference>
<comment type="caution">
    <text evidence="8">The sequence shown here is derived from an EMBL/GenBank/DDBJ whole genome shotgun (WGS) entry which is preliminary data.</text>
</comment>
<evidence type="ECO:0000313" key="8">
    <source>
        <dbReference type="EMBL" id="KAE8687507.1"/>
    </source>
</evidence>
<comment type="subcellular location">
    <subcellularLocation>
        <location evidence="1">Nucleus</location>
    </subcellularLocation>
</comment>
<proteinExistence type="predicted"/>
<dbReference type="InterPro" id="IPR036576">
    <property type="entry name" value="WRKY_dom_sf"/>
</dbReference>
<evidence type="ECO:0000256" key="1">
    <source>
        <dbReference type="ARBA" id="ARBA00004123"/>
    </source>
</evidence>
<feature type="compositionally biased region" description="Low complexity" evidence="6">
    <location>
        <begin position="77"/>
        <end position="89"/>
    </location>
</feature>
<reference evidence="8" key="1">
    <citation type="submission" date="2019-09" db="EMBL/GenBank/DDBJ databases">
        <title>Draft genome information of white flower Hibiscus syriacus.</title>
        <authorList>
            <person name="Kim Y.-M."/>
        </authorList>
    </citation>
    <scope>NUCLEOTIDE SEQUENCE [LARGE SCALE GENOMIC DNA]</scope>
    <source>
        <strain evidence="8">YM2019G1</strain>
    </source>
</reference>
<evidence type="ECO:0000256" key="5">
    <source>
        <dbReference type="ARBA" id="ARBA00023242"/>
    </source>
</evidence>
<keyword evidence="2" id="KW-0805">Transcription regulation</keyword>
<dbReference type="GO" id="GO:0005634">
    <property type="term" value="C:nucleus"/>
    <property type="evidence" value="ECO:0007669"/>
    <property type="project" value="UniProtKB-SubCell"/>
</dbReference>
<keyword evidence="3" id="KW-0238">DNA-binding</keyword>
<keyword evidence="5" id="KW-0539">Nucleus</keyword>
<sequence>MAVDLMSFHNMDYHTAIQEAASQGMKSMEHLITLLSQQSNLTDCGDVADLAVSKFKKVISLINRTGHARFRRGPIQSSSFSSPSSSSASLTDTNSHKVLSQTPAAVKPAPVEAPSVTPASFVPSHPQSLTLDFTKPNFFSSNSESAELELEFTKESFSVSSNSLFMSSSITGDGSVSKGKQGSSLFLTPAPAVSAGKPPLSSVPFKKRCREHEHSENLSDRGKCHCCSKRRKHRVKNVIRVPAISSKIADIPADEYSWRKYGQKPIKGSPYPRGYYKCSTVRGCPARKHVERATDDPSMLIVTYEGEHRHSESTAQENMAPGAGLSVTVKEGLTLLNRPFDNPSLSWLSFVMKLKSNLEMDVAYVHDSLRREVETAGGTFVVKLSLSNIFRREVEIGLGTGKLFVDSQPPLRCEVELVRPFVMNLSLCCLESNIARCEVEIGSETGKPLRREVETAGGTFVVKLSMLKLALELGNCLLTASRPFIVKLILCCLEFNILRCEVEIDSE</sequence>
<dbReference type="EMBL" id="VEPZ02001202">
    <property type="protein sequence ID" value="KAE8687507.1"/>
    <property type="molecule type" value="Genomic_DNA"/>
</dbReference>
<protein>
    <submittedName>
        <fullName evidence="8">WRKY transcription factor 11</fullName>
    </submittedName>
</protein>
<keyword evidence="4" id="KW-0804">Transcription</keyword>
<dbReference type="PANTHER" id="PTHR31282">
    <property type="entry name" value="WRKY TRANSCRIPTION FACTOR 21-RELATED"/>
    <property type="match status" value="1"/>
</dbReference>
<dbReference type="Proteomes" id="UP000436088">
    <property type="component" value="Unassembled WGS sequence"/>
</dbReference>
<name>A0A6A2Z735_HIBSY</name>
<evidence type="ECO:0000256" key="3">
    <source>
        <dbReference type="ARBA" id="ARBA00023125"/>
    </source>
</evidence>
<dbReference type="GO" id="GO:0005516">
    <property type="term" value="F:calmodulin binding"/>
    <property type="evidence" value="ECO:0007669"/>
    <property type="project" value="UniProtKB-ARBA"/>
</dbReference>
<dbReference type="Gene3D" id="2.20.25.80">
    <property type="entry name" value="WRKY domain"/>
    <property type="match status" value="1"/>
</dbReference>
<evidence type="ECO:0000313" key="9">
    <source>
        <dbReference type="Proteomes" id="UP000436088"/>
    </source>
</evidence>
<feature type="domain" description="WRKY" evidence="7">
    <location>
        <begin position="247"/>
        <end position="313"/>
    </location>
</feature>
<evidence type="ECO:0000256" key="6">
    <source>
        <dbReference type="SAM" id="MobiDB-lite"/>
    </source>
</evidence>
<dbReference type="InterPro" id="IPR003657">
    <property type="entry name" value="WRKY_dom"/>
</dbReference>
<organism evidence="8 9">
    <name type="scientific">Hibiscus syriacus</name>
    <name type="common">Rose of Sharon</name>
    <dbReference type="NCBI Taxonomy" id="106335"/>
    <lineage>
        <taxon>Eukaryota</taxon>
        <taxon>Viridiplantae</taxon>
        <taxon>Streptophyta</taxon>
        <taxon>Embryophyta</taxon>
        <taxon>Tracheophyta</taxon>
        <taxon>Spermatophyta</taxon>
        <taxon>Magnoliopsida</taxon>
        <taxon>eudicotyledons</taxon>
        <taxon>Gunneridae</taxon>
        <taxon>Pentapetalae</taxon>
        <taxon>rosids</taxon>
        <taxon>malvids</taxon>
        <taxon>Malvales</taxon>
        <taxon>Malvaceae</taxon>
        <taxon>Malvoideae</taxon>
        <taxon>Hibiscus</taxon>
    </lineage>
</organism>
<dbReference type="FunFam" id="2.20.25.80:FF:000004">
    <property type="entry name" value="WRKY transcription factor 65"/>
    <property type="match status" value="1"/>
</dbReference>
<dbReference type="AlphaFoldDB" id="A0A6A2Z735"/>
<keyword evidence="9" id="KW-1185">Reference proteome</keyword>
<dbReference type="GO" id="GO:0003700">
    <property type="term" value="F:DNA-binding transcription factor activity"/>
    <property type="evidence" value="ECO:0007669"/>
    <property type="project" value="InterPro"/>
</dbReference>
<dbReference type="PROSITE" id="PS50811">
    <property type="entry name" value="WRKY"/>
    <property type="match status" value="1"/>
</dbReference>
<feature type="region of interest" description="Disordered" evidence="6">
    <location>
        <begin position="72"/>
        <end position="95"/>
    </location>
</feature>
<dbReference type="InterPro" id="IPR018872">
    <property type="entry name" value="Zn-cluster-dom"/>
</dbReference>
<gene>
    <name evidence="8" type="ORF">F3Y22_tig00111013pilonHSYRG00042</name>
</gene>
<dbReference type="SMART" id="SM00774">
    <property type="entry name" value="WRKY"/>
    <property type="match status" value="1"/>
</dbReference>
<dbReference type="GO" id="GO:0043565">
    <property type="term" value="F:sequence-specific DNA binding"/>
    <property type="evidence" value="ECO:0007669"/>
    <property type="project" value="InterPro"/>
</dbReference>
<dbReference type="SUPFAM" id="SSF118290">
    <property type="entry name" value="WRKY DNA-binding domain"/>
    <property type="match status" value="1"/>
</dbReference>
<accession>A0A6A2Z735</accession>
<dbReference type="Pfam" id="PF10533">
    <property type="entry name" value="Plant_zn_clust"/>
    <property type="match status" value="1"/>
</dbReference>
<dbReference type="InterPro" id="IPR044810">
    <property type="entry name" value="WRKY_plant"/>
</dbReference>
<evidence type="ECO:0000259" key="7">
    <source>
        <dbReference type="PROSITE" id="PS50811"/>
    </source>
</evidence>
<evidence type="ECO:0000256" key="2">
    <source>
        <dbReference type="ARBA" id="ARBA00023015"/>
    </source>
</evidence>
<evidence type="ECO:0000256" key="4">
    <source>
        <dbReference type="ARBA" id="ARBA00023163"/>
    </source>
</evidence>